<dbReference type="AlphaFoldDB" id="A0A9W9WQT5"/>
<feature type="coiled-coil region" evidence="1">
    <location>
        <begin position="111"/>
        <end position="166"/>
    </location>
</feature>
<evidence type="ECO:0000313" key="4">
    <source>
        <dbReference type="EMBL" id="KAJ5471987.1"/>
    </source>
</evidence>
<dbReference type="RefSeq" id="XP_056786533.1">
    <property type="nucleotide sequence ID" value="XM_056938151.1"/>
</dbReference>
<reference evidence="4" key="2">
    <citation type="journal article" date="2023" name="IMA Fungus">
        <title>Comparative genomic study of the Penicillium genus elucidates a diverse pangenome and 15 lateral gene transfer events.</title>
        <authorList>
            <person name="Petersen C."/>
            <person name="Sorensen T."/>
            <person name="Nielsen M.R."/>
            <person name="Sondergaard T.E."/>
            <person name="Sorensen J.L."/>
            <person name="Fitzpatrick D.A."/>
            <person name="Frisvad J.C."/>
            <person name="Nielsen K.L."/>
        </authorList>
    </citation>
    <scope>NUCLEOTIDE SEQUENCE</scope>
    <source>
        <strain evidence="4">IBT 30728</strain>
    </source>
</reference>
<proteinExistence type="predicted"/>
<feature type="compositionally biased region" description="Polar residues" evidence="2">
    <location>
        <begin position="75"/>
        <end position="85"/>
    </location>
</feature>
<sequence>CGVLTGPHTDPLTADDRLGVVVDPAQVRLQPSPDDGYAWSIAEPMAFLLKSPLSSSSVKNLQIICKELGHSLEATTPTDGFQTRTETNHTRGDSQTLNRDQEVNSSFTSRIRDLESANSELHDELDCLRTTLEESKSEREDLQVRISDLENEIETMRSQNRSMKGDLTRTANVLSNALQLLQVYQEEI</sequence>
<evidence type="ECO:0000256" key="2">
    <source>
        <dbReference type="SAM" id="MobiDB-lite"/>
    </source>
</evidence>
<dbReference type="Pfam" id="PF25450">
    <property type="entry name" value="Rab11-FIP3"/>
    <property type="match status" value="1"/>
</dbReference>
<dbReference type="Gene3D" id="1.10.287.1490">
    <property type="match status" value="1"/>
</dbReference>
<keyword evidence="1" id="KW-0175">Coiled coil</keyword>
<evidence type="ECO:0000259" key="3">
    <source>
        <dbReference type="Pfam" id="PF25450"/>
    </source>
</evidence>
<feature type="domain" description="Rab11-FIP3/4" evidence="3">
    <location>
        <begin position="96"/>
        <end position="169"/>
    </location>
</feature>
<feature type="region of interest" description="Disordered" evidence="2">
    <location>
        <begin position="75"/>
        <end position="99"/>
    </location>
</feature>
<gene>
    <name evidence="4" type="ORF">N7539_008556</name>
</gene>
<reference evidence="4" key="1">
    <citation type="submission" date="2022-12" db="EMBL/GenBank/DDBJ databases">
        <authorList>
            <person name="Petersen C."/>
        </authorList>
    </citation>
    <scope>NUCLEOTIDE SEQUENCE</scope>
    <source>
        <strain evidence="4">IBT 30728</strain>
    </source>
</reference>
<evidence type="ECO:0000313" key="5">
    <source>
        <dbReference type="Proteomes" id="UP001148312"/>
    </source>
</evidence>
<comment type="caution">
    <text evidence="4">The sequence shown here is derived from an EMBL/GenBank/DDBJ whole genome shotgun (WGS) entry which is preliminary data.</text>
</comment>
<evidence type="ECO:0000256" key="1">
    <source>
        <dbReference type="SAM" id="Coils"/>
    </source>
</evidence>
<keyword evidence="5" id="KW-1185">Reference proteome</keyword>
<organism evidence="4 5">
    <name type="scientific">Penicillium diatomitis</name>
    <dbReference type="NCBI Taxonomy" id="2819901"/>
    <lineage>
        <taxon>Eukaryota</taxon>
        <taxon>Fungi</taxon>
        <taxon>Dikarya</taxon>
        <taxon>Ascomycota</taxon>
        <taxon>Pezizomycotina</taxon>
        <taxon>Eurotiomycetes</taxon>
        <taxon>Eurotiomycetidae</taxon>
        <taxon>Eurotiales</taxon>
        <taxon>Aspergillaceae</taxon>
        <taxon>Penicillium</taxon>
    </lineage>
</organism>
<dbReference type="EMBL" id="JAPWDQ010000013">
    <property type="protein sequence ID" value="KAJ5471987.1"/>
    <property type="molecule type" value="Genomic_DNA"/>
</dbReference>
<dbReference type="InterPro" id="IPR057316">
    <property type="entry name" value="Rab11-FIP3/4_dom"/>
</dbReference>
<name>A0A9W9WQT5_9EURO</name>
<accession>A0A9W9WQT5</accession>
<protein>
    <recommendedName>
        <fullName evidence="3">Rab11-FIP3/4 domain-containing protein</fullName>
    </recommendedName>
</protein>
<feature type="non-terminal residue" evidence="4">
    <location>
        <position position="1"/>
    </location>
</feature>
<dbReference type="GeneID" id="81628401"/>
<dbReference type="Proteomes" id="UP001148312">
    <property type="component" value="Unassembled WGS sequence"/>
</dbReference>